<dbReference type="Pfam" id="PF06831">
    <property type="entry name" value="H2TH"/>
    <property type="match status" value="1"/>
</dbReference>
<dbReference type="GO" id="GO:0003684">
    <property type="term" value="F:damaged DNA binding"/>
    <property type="evidence" value="ECO:0007669"/>
    <property type="project" value="InterPro"/>
</dbReference>
<evidence type="ECO:0000256" key="1">
    <source>
        <dbReference type="ARBA" id="ARBA00022723"/>
    </source>
</evidence>
<keyword evidence="3" id="KW-0863">Zinc-finger</keyword>
<gene>
    <name evidence="11" type="ORF">S01H1_13856</name>
</gene>
<dbReference type="InterPro" id="IPR015887">
    <property type="entry name" value="DNA_glyclase_Znf_dom_DNA_BS"/>
</dbReference>
<dbReference type="SUPFAM" id="SSF57716">
    <property type="entry name" value="Glucocorticoid receptor-like (DNA-binding domain)"/>
    <property type="match status" value="1"/>
</dbReference>
<dbReference type="Pfam" id="PF06827">
    <property type="entry name" value="zf-FPG_IleRS"/>
    <property type="match status" value="1"/>
</dbReference>
<dbReference type="GO" id="GO:0140078">
    <property type="term" value="F:class I DNA-(apurinic or apyrimidinic site) endonuclease activity"/>
    <property type="evidence" value="ECO:0007669"/>
    <property type="project" value="UniProtKB-EC"/>
</dbReference>
<dbReference type="EMBL" id="BARS01007168">
    <property type="protein sequence ID" value="GAF79284.1"/>
    <property type="molecule type" value="Genomic_DNA"/>
</dbReference>
<comment type="catalytic activity">
    <reaction evidence="9">
        <text>2'-deoxyribonucleotide-(2'-deoxyribose 5'-phosphate)-2'-deoxyribonucleotide-DNA = a 3'-end 2'-deoxyribonucleotide-(2,3-dehydro-2,3-deoxyribose 5'-phosphate)-DNA + a 5'-end 5'-phospho-2'-deoxyribonucleoside-DNA + H(+)</text>
        <dbReference type="Rhea" id="RHEA:66592"/>
        <dbReference type="Rhea" id="RHEA-COMP:13180"/>
        <dbReference type="Rhea" id="RHEA-COMP:16897"/>
        <dbReference type="Rhea" id="RHEA-COMP:17067"/>
        <dbReference type="ChEBI" id="CHEBI:15378"/>
        <dbReference type="ChEBI" id="CHEBI:136412"/>
        <dbReference type="ChEBI" id="CHEBI:157695"/>
        <dbReference type="ChEBI" id="CHEBI:167181"/>
        <dbReference type="EC" id="4.2.99.18"/>
    </reaction>
</comment>
<dbReference type="AlphaFoldDB" id="X0SE49"/>
<dbReference type="InterPro" id="IPR010663">
    <property type="entry name" value="Znf_FPG/IleRS"/>
</dbReference>
<organism evidence="11">
    <name type="scientific">marine sediment metagenome</name>
    <dbReference type="NCBI Taxonomy" id="412755"/>
    <lineage>
        <taxon>unclassified sequences</taxon>
        <taxon>metagenomes</taxon>
        <taxon>ecological metagenomes</taxon>
    </lineage>
</organism>
<dbReference type="GO" id="GO:0034039">
    <property type="term" value="F:8-oxo-7,8-dihydroguanine DNA N-glycosylase activity"/>
    <property type="evidence" value="ECO:0007669"/>
    <property type="project" value="TreeGrafter"/>
</dbReference>
<evidence type="ECO:0000259" key="10">
    <source>
        <dbReference type="PROSITE" id="PS51066"/>
    </source>
</evidence>
<dbReference type="PROSITE" id="PS51066">
    <property type="entry name" value="ZF_FPG_2"/>
    <property type="match status" value="1"/>
</dbReference>
<evidence type="ECO:0000313" key="11">
    <source>
        <dbReference type="EMBL" id="GAF79284.1"/>
    </source>
</evidence>
<evidence type="ECO:0000256" key="8">
    <source>
        <dbReference type="ARBA" id="ARBA00023239"/>
    </source>
</evidence>
<keyword evidence="4" id="KW-0378">Hydrolase</keyword>
<accession>X0SE49</accession>
<evidence type="ECO:0000256" key="2">
    <source>
        <dbReference type="ARBA" id="ARBA00022763"/>
    </source>
</evidence>
<dbReference type="GO" id="GO:0006284">
    <property type="term" value="P:base-excision repair"/>
    <property type="evidence" value="ECO:0007669"/>
    <property type="project" value="InterPro"/>
</dbReference>
<keyword evidence="6" id="KW-0238">DNA-binding</keyword>
<dbReference type="SMART" id="SM01232">
    <property type="entry name" value="H2TH"/>
    <property type="match status" value="1"/>
</dbReference>
<name>X0SE49_9ZZZZ</name>
<reference evidence="11" key="1">
    <citation type="journal article" date="2014" name="Front. Microbiol.">
        <title>High frequency of phylogenetically diverse reductive dehalogenase-homologous genes in deep subseafloor sedimentary metagenomes.</title>
        <authorList>
            <person name="Kawai M."/>
            <person name="Futagami T."/>
            <person name="Toyoda A."/>
            <person name="Takaki Y."/>
            <person name="Nishi S."/>
            <person name="Hori S."/>
            <person name="Arai W."/>
            <person name="Tsubouchi T."/>
            <person name="Morono Y."/>
            <person name="Uchiyama I."/>
            <person name="Ito T."/>
            <person name="Fujiyama A."/>
            <person name="Inagaki F."/>
            <person name="Takami H."/>
        </authorList>
    </citation>
    <scope>NUCLEOTIDE SEQUENCE</scope>
    <source>
        <strain evidence="11">Expedition CK06-06</strain>
    </source>
</reference>
<keyword evidence="1" id="KW-0479">Metal-binding</keyword>
<keyword evidence="7" id="KW-0234">DNA repair</keyword>
<protein>
    <recommendedName>
        <fullName evidence="10">FPG-type domain-containing protein</fullName>
    </recommendedName>
</protein>
<keyword evidence="2" id="KW-0227">DNA damage</keyword>
<sequence>TDLRKLGSMWLVKEPEAIVGKLGPDALEGVTWQTLRALTDGRSATIKAVLMDQRALAGLGNIYSEEALLLAGIHHRRPAKSLAADELRRLGKAIREVLLEAMGHRGSSFRDYVDAEGREGEHQWHVKVYRRTGEPCYRCGTPIERIKVSGRSTHFCPRCQR</sequence>
<dbReference type="PANTHER" id="PTHR22993">
    <property type="entry name" value="FORMAMIDOPYRIMIDINE-DNA GLYCOSYLASE"/>
    <property type="match status" value="1"/>
</dbReference>
<dbReference type="PANTHER" id="PTHR22993:SF9">
    <property type="entry name" value="FORMAMIDOPYRIMIDINE-DNA GLYCOSYLASE"/>
    <property type="match status" value="1"/>
</dbReference>
<keyword evidence="5" id="KW-0862">Zinc</keyword>
<dbReference type="InterPro" id="IPR000214">
    <property type="entry name" value="Znf_DNA_glyclase/AP_lyase"/>
</dbReference>
<dbReference type="InterPro" id="IPR010979">
    <property type="entry name" value="Ribosomal_uS13-like_H2TH"/>
</dbReference>
<dbReference type="Gene3D" id="1.10.8.50">
    <property type="match status" value="1"/>
</dbReference>
<evidence type="ECO:0000256" key="9">
    <source>
        <dbReference type="ARBA" id="ARBA00044632"/>
    </source>
</evidence>
<evidence type="ECO:0000256" key="3">
    <source>
        <dbReference type="ARBA" id="ARBA00022771"/>
    </source>
</evidence>
<dbReference type="GO" id="GO:0008270">
    <property type="term" value="F:zinc ion binding"/>
    <property type="evidence" value="ECO:0007669"/>
    <property type="project" value="UniProtKB-KW"/>
</dbReference>
<dbReference type="SUPFAM" id="SSF46946">
    <property type="entry name" value="S13-like H2TH domain"/>
    <property type="match status" value="1"/>
</dbReference>
<keyword evidence="8" id="KW-0456">Lyase</keyword>
<dbReference type="FunFam" id="1.10.8.50:FF:000003">
    <property type="entry name" value="Formamidopyrimidine-DNA glycosylase"/>
    <property type="match status" value="1"/>
</dbReference>
<evidence type="ECO:0000256" key="4">
    <source>
        <dbReference type="ARBA" id="ARBA00022801"/>
    </source>
</evidence>
<comment type="caution">
    <text evidence="11">The sequence shown here is derived from an EMBL/GenBank/DDBJ whole genome shotgun (WGS) entry which is preliminary data.</text>
</comment>
<dbReference type="InterPro" id="IPR015886">
    <property type="entry name" value="H2TH_FPG"/>
</dbReference>
<feature type="domain" description="FPG-type" evidence="10">
    <location>
        <begin position="127"/>
        <end position="161"/>
    </location>
</feature>
<evidence type="ECO:0000256" key="6">
    <source>
        <dbReference type="ARBA" id="ARBA00023125"/>
    </source>
</evidence>
<evidence type="ECO:0000256" key="5">
    <source>
        <dbReference type="ARBA" id="ARBA00022833"/>
    </source>
</evidence>
<feature type="non-terminal residue" evidence="11">
    <location>
        <position position="1"/>
    </location>
</feature>
<proteinExistence type="predicted"/>
<evidence type="ECO:0000256" key="7">
    <source>
        <dbReference type="ARBA" id="ARBA00023204"/>
    </source>
</evidence>
<dbReference type="PROSITE" id="PS01242">
    <property type="entry name" value="ZF_FPG_1"/>
    <property type="match status" value="1"/>
</dbReference>